<gene>
    <name evidence="4" type="ORF">BDY17DRAFT_161748</name>
</gene>
<dbReference type="RefSeq" id="XP_033589113.1">
    <property type="nucleotide sequence ID" value="XM_033729720.1"/>
</dbReference>
<dbReference type="PANTHER" id="PTHR47784:SF5">
    <property type="entry name" value="STEROL UPTAKE CONTROL PROTEIN 2"/>
    <property type="match status" value="1"/>
</dbReference>
<evidence type="ECO:0000256" key="1">
    <source>
        <dbReference type="ARBA" id="ARBA00023242"/>
    </source>
</evidence>
<dbReference type="InterPro" id="IPR053157">
    <property type="entry name" value="Sterol_Uptake_Regulator"/>
</dbReference>
<dbReference type="PANTHER" id="PTHR47784">
    <property type="entry name" value="STEROL UPTAKE CONTROL PROTEIN 2"/>
    <property type="match status" value="1"/>
</dbReference>
<reference evidence="4" key="1">
    <citation type="journal article" date="2020" name="Stud. Mycol.">
        <title>101 Dothideomycetes genomes: a test case for predicting lifestyles and emergence of pathogens.</title>
        <authorList>
            <person name="Haridas S."/>
            <person name="Albert R."/>
            <person name="Binder M."/>
            <person name="Bloem J."/>
            <person name="Labutti K."/>
            <person name="Salamov A."/>
            <person name="Andreopoulos B."/>
            <person name="Baker S."/>
            <person name="Barry K."/>
            <person name="Bills G."/>
            <person name="Bluhm B."/>
            <person name="Cannon C."/>
            <person name="Castanera R."/>
            <person name="Culley D."/>
            <person name="Daum C."/>
            <person name="Ezra D."/>
            <person name="Gonzalez J."/>
            <person name="Henrissat B."/>
            <person name="Kuo A."/>
            <person name="Liang C."/>
            <person name="Lipzen A."/>
            <person name="Lutzoni F."/>
            <person name="Magnuson J."/>
            <person name="Mondo S."/>
            <person name="Nolan M."/>
            <person name="Ohm R."/>
            <person name="Pangilinan J."/>
            <person name="Park H.-J."/>
            <person name="Ramirez L."/>
            <person name="Alfaro M."/>
            <person name="Sun H."/>
            <person name="Tritt A."/>
            <person name="Yoshinaga Y."/>
            <person name="Zwiers L.-H."/>
            <person name="Turgeon B."/>
            <person name="Goodwin S."/>
            <person name="Spatafora J."/>
            <person name="Crous P."/>
            <person name="Grigoriev I."/>
        </authorList>
    </citation>
    <scope>NUCLEOTIDE SEQUENCE</scope>
    <source>
        <strain evidence="4">CBS 113389</strain>
    </source>
</reference>
<keyword evidence="1" id="KW-0539">Nucleus</keyword>
<dbReference type="GO" id="GO:0001228">
    <property type="term" value="F:DNA-binding transcription activator activity, RNA polymerase II-specific"/>
    <property type="evidence" value="ECO:0007669"/>
    <property type="project" value="TreeGrafter"/>
</dbReference>
<dbReference type="SUPFAM" id="SSF57701">
    <property type="entry name" value="Zn2/Cys6 DNA-binding domain"/>
    <property type="match status" value="1"/>
</dbReference>
<accession>A0A6A6PSS6</accession>
<dbReference type="InterPro" id="IPR036864">
    <property type="entry name" value="Zn2-C6_fun-type_DNA-bd_sf"/>
</dbReference>
<dbReference type="Pfam" id="PF00172">
    <property type="entry name" value="Zn_clus"/>
    <property type="match status" value="1"/>
</dbReference>
<dbReference type="GO" id="GO:0008270">
    <property type="term" value="F:zinc ion binding"/>
    <property type="evidence" value="ECO:0007669"/>
    <property type="project" value="InterPro"/>
</dbReference>
<keyword evidence="5" id="KW-1185">Reference proteome</keyword>
<dbReference type="OrthoDB" id="4937900at2759"/>
<organism evidence="4 5">
    <name type="scientific">Neohortaea acidophila</name>
    <dbReference type="NCBI Taxonomy" id="245834"/>
    <lineage>
        <taxon>Eukaryota</taxon>
        <taxon>Fungi</taxon>
        <taxon>Dikarya</taxon>
        <taxon>Ascomycota</taxon>
        <taxon>Pezizomycotina</taxon>
        <taxon>Dothideomycetes</taxon>
        <taxon>Dothideomycetidae</taxon>
        <taxon>Mycosphaerellales</taxon>
        <taxon>Teratosphaeriaceae</taxon>
        <taxon>Neohortaea</taxon>
    </lineage>
</organism>
<dbReference type="EMBL" id="MU001636">
    <property type="protein sequence ID" value="KAF2482543.1"/>
    <property type="molecule type" value="Genomic_DNA"/>
</dbReference>
<evidence type="ECO:0000256" key="2">
    <source>
        <dbReference type="SAM" id="MobiDB-lite"/>
    </source>
</evidence>
<name>A0A6A6PSS6_9PEZI</name>
<proteinExistence type="predicted"/>
<dbReference type="InterPro" id="IPR001138">
    <property type="entry name" value="Zn2Cys6_DnaBD"/>
</dbReference>
<dbReference type="AlphaFoldDB" id="A0A6A6PSS6"/>
<evidence type="ECO:0000313" key="5">
    <source>
        <dbReference type="Proteomes" id="UP000799767"/>
    </source>
</evidence>
<dbReference type="InterPro" id="IPR021858">
    <property type="entry name" value="Fun_TF"/>
</dbReference>
<dbReference type="PROSITE" id="PS00463">
    <property type="entry name" value="ZN2_CY6_FUNGAL_1"/>
    <property type="match status" value="1"/>
</dbReference>
<evidence type="ECO:0000313" key="4">
    <source>
        <dbReference type="EMBL" id="KAF2482543.1"/>
    </source>
</evidence>
<dbReference type="PROSITE" id="PS50048">
    <property type="entry name" value="ZN2_CY6_FUNGAL_2"/>
    <property type="match status" value="1"/>
</dbReference>
<sequence>MRIRDCAIRNTAYDVRDAKYFFSARDDMSFATQTYEMPTRRTHVKSRGGCNECKQRRIKCNEAKPACDGCVKRELQCIYDKSTQWQRPTHRNSASSTSLATRVIDLEILHFWTLHTHKTCDHCFMSTTWWQETLPKLAFSNDHLLSALLSFTSLHIAQFRPSDANQYVATAVNYRDRALHLLTPLLGNILQDQAEACFWASALIGLITLAMHNTSSSAAERQTPQTLLLELATLWRGSDNVDKAHASGTAAASPSYHSPHPDFPTSNLRDAELDAALLRTRDCICKDASLAPSAQSQYTKAVEDLAMACALLESEGSFSGLLSWLPCLEPHILDDFESSHPTAALIGICYGAALHALRHLWYIKDLGRRLVHDLTPAVPLDDPDRVKLVNWARERVCPP</sequence>
<dbReference type="Proteomes" id="UP000799767">
    <property type="component" value="Unassembled WGS sequence"/>
</dbReference>
<feature type="region of interest" description="Disordered" evidence="2">
    <location>
        <begin position="245"/>
        <end position="264"/>
    </location>
</feature>
<dbReference type="Gene3D" id="4.10.240.10">
    <property type="entry name" value="Zn(2)-C6 fungal-type DNA-binding domain"/>
    <property type="match status" value="1"/>
</dbReference>
<dbReference type="SMART" id="SM00066">
    <property type="entry name" value="GAL4"/>
    <property type="match status" value="1"/>
</dbReference>
<protein>
    <recommendedName>
        <fullName evidence="3">Zn(2)-C6 fungal-type domain-containing protein</fullName>
    </recommendedName>
</protein>
<evidence type="ECO:0000259" key="3">
    <source>
        <dbReference type="PROSITE" id="PS50048"/>
    </source>
</evidence>
<dbReference type="GeneID" id="54470722"/>
<dbReference type="Pfam" id="PF11951">
    <property type="entry name" value="Fungal_trans_2"/>
    <property type="match status" value="1"/>
</dbReference>
<feature type="domain" description="Zn(2)-C6 fungal-type" evidence="3">
    <location>
        <begin position="49"/>
        <end position="79"/>
    </location>
</feature>
<dbReference type="CDD" id="cd00067">
    <property type="entry name" value="GAL4"/>
    <property type="match status" value="1"/>
</dbReference>